<reference evidence="9 10" key="1">
    <citation type="submission" date="2021-03" db="EMBL/GenBank/DDBJ databases">
        <title>Flavobacterium Flabelliformis Sp. Nov. And Flavobacterium Geliluteum Sp. Nov., Two Novel Multidrug Resistant Psychrophilic Species Isolated From Antarctica.</title>
        <authorList>
            <person name="Kralova S."/>
            <person name="Busse H.J."/>
            <person name="Bezdicek M."/>
            <person name="Nykrynova M."/>
            <person name="Kroupova E."/>
            <person name="Krsek D."/>
            <person name="Sedlacek I."/>
        </authorList>
    </citation>
    <scope>NUCLEOTIDE SEQUENCE [LARGE SCALE GENOMIC DNA]</scope>
    <source>
        <strain evidence="9 10">P7388</strain>
    </source>
</reference>
<dbReference type="GO" id="GO:0009246">
    <property type="term" value="P:enterobacterial common antigen biosynthetic process"/>
    <property type="evidence" value="ECO:0007669"/>
    <property type="project" value="TreeGrafter"/>
</dbReference>
<accession>A0A940XDQ6</accession>
<dbReference type="AlphaFoldDB" id="A0A940XDQ6"/>
<comment type="caution">
    <text evidence="9">The sequence shown here is derived from an EMBL/GenBank/DDBJ whole genome shotgun (WGS) entry which is preliminary data.</text>
</comment>
<feature type="domain" description="Acyltransferase 3" evidence="8">
    <location>
        <begin position="14"/>
        <end position="194"/>
    </location>
</feature>
<evidence type="ECO:0000256" key="1">
    <source>
        <dbReference type="ARBA" id="ARBA00004651"/>
    </source>
</evidence>
<gene>
    <name evidence="9" type="ORF">J3495_06850</name>
</gene>
<dbReference type="RefSeq" id="WP_210665810.1">
    <property type="nucleotide sequence ID" value="NZ_JAGFBV010000008.1"/>
</dbReference>
<keyword evidence="9" id="KW-0808">Transferase</keyword>
<evidence type="ECO:0000256" key="2">
    <source>
        <dbReference type="ARBA" id="ARBA00007400"/>
    </source>
</evidence>
<keyword evidence="5 7" id="KW-1133">Transmembrane helix</keyword>
<dbReference type="GO" id="GO:0005886">
    <property type="term" value="C:plasma membrane"/>
    <property type="evidence" value="ECO:0007669"/>
    <property type="project" value="UniProtKB-SubCell"/>
</dbReference>
<dbReference type="Proteomes" id="UP000675047">
    <property type="component" value="Unassembled WGS sequence"/>
</dbReference>
<feature type="transmembrane region" description="Helical" evidence="7">
    <location>
        <begin position="93"/>
        <end position="114"/>
    </location>
</feature>
<dbReference type="GO" id="GO:0016413">
    <property type="term" value="F:O-acetyltransferase activity"/>
    <property type="evidence" value="ECO:0007669"/>
    <property type="project" value="TreeGrafter"/>
</dbReference>
<evidence type="ECO:0000259" key="8">
    <source>
        <dbReference type="Pfam" id="PF01757"/>
    </source>
</evidence>
<dbReference type="PANTHER" id="PTHR40074">
    <property type="entry name" value="O-ACETYLTRANSFERASE WECH"/>
    <property type="match status" value="1"/>
</dbReference>
<feature type="transmembrane region" description="Helical" evidence="7">
    <location>
        <begin position="50"/>
        <end position="72"/>
    </location>
</feature>
<evidence type="ECO:0000256" key="5">
    <source>
        <dbReference type="ARBA" id="ARBA00022989"/>
    </source>
</evidence>
<keyword evidence="6 7" id="KW-0472">Membrane</keyword>
<feature type="transmembrane region" description="Helical" evidence="7">
    <location>
        <begin position="12"/>
        <end position="30"/>
    </location>
</feature>
<keyword evidence="3" id="KW-1003">Cell membrane</keyword>
<evidence type="ECO:0000313" key="10">
    <source>
        <dbReference type="Proteomes" id="UP000675047"/>
    </source>
</evidence>
<evidence type="ECO:0000256" key="7">
    <source>
        <dbReference type="SAM" id="Phobius"/>
    </source>
</evidence>
<comment type="subcellular location">
    <subcellularLocation>
        <location evidence="1">Cell membrane</location>
        <topology evidence="1">Multi-pass membrane protein</topology>
    </subcellularLocation>
</comment>
<dbReference type="Pfam" id="PF01757">
    <property type="entry name" value="Acyl_transf_3"/>
    <property type="match status" value="1"/>
</dbReference>
<keyword evidence="4 7" id="KW-0812">Transmembrane</keyword>
<dbReference type="PANTHER" id="PTHR40074:SF2">
    <property type="entry name" value="O-ACETYLTRANSFERASE WECH"/>
    <property type="match status" value="1"/>
</dbReference>
<name>A0A940XDQ6_9FLAO</name>
<organism evidence="9 10">
    <name type="scientific">Flavobacterium geliluteum</name>
    <dbReference type="NCBI Taxonomy" id="2816120"/>
    <lineage>
        <taxon>Bacteria</taxon>
        <taxon>Pseudomonadati</taxon>
        <taxon>Bacteroidota</taxon>
        <taxon>Flavobacteriia</taxon>
        <taxon>Flavobacteriales</taxon>
        <taxon>Flavobacteriaceae</taxon>
        <taxon>Flavobacterium</taxon>
    </lineage>
</organism>
<evidence type="ECO:0000313" key="9">
    <source>
        <dbReference type="EMBL" id="MBP4137804.1"/>
    </source>
</evidence>
<dbReference type="EMBL" id="JAGFBV010000008">
    <property type="protein sequence ID" value="MBP4137804.1"/>
    <property type="molecule type" value="Genomic_DNA"/>
</dbReference>
<sequence length="204" mass="24041">MNEYLSVKLKLISFFSMIMVVFLHSYNLVINLTSGTVLVDQGYSTFIQNFISQGIARVAVPLFFSISGYLFFLNSRGELKEFILKFNKRLKTIVIPYLFWSIFCLLLFLIMQSIPQLAIFFTNKHVIDYTVSEFISSVFINPIPYQLWFLRDLMILVVLSPILFYLIKKFSYFALVVFMVAWFLDFNFIFFSNESLLFLLLVYL</sequence>
<dbReference type="InterPro" id="IPR002656">
    <property type="entry name" value="Acyl_transf_3_dom"/>
</dbReference>
<evidence type="ECO:0000256" key="4">
    <source>
        <dbReference type="ARBA" id="ARBA00022692"/>
    </source>
</evidence>
<keyword evidence="10" id="KW-1185">Reference proteome</keyword>
<protein>
    <submittedName>
        <fullName evidence="9">Acyltransferase family protein</fullName>
    </submittedName>
</protein>
<keyword evidence="9" id="KW-0012">Acyltransferase</keyword>
<feature type="transmembrane region" description="Helical" evidence="7">
    <location>
        <begin position="172"/>
        <end position="191"/>
    </location>
</feature>
<proteinExistence type="inferred from homology"/>
<feature type="transmembrane region" description="Helical" evidence="7">
    <location>
        <begin position="148"/>
        <end position="167"/>
    </location>
</feature>
<evidence type="ECO:0000256" key="3">
    <source>
        <dbReference type="ARBA" id="ARBA00022475"/>
    </source>
</evidence>
<comment type="similarity">
    <text evidence="2">Belongs to the acyltransferase 3 family.</text>
</comment>
<evidence type="ECO:0000256" key="6">
    <source>
        <dbReference type="ARBA" id="ARBA00023136"/>
    </source>
</evidence>